<feature type="domain" description="ABC transmembrane type-1" evidence="8">
    <location>
        <begin position="80"/>
        <end position="272"/>
    </location>
</feature>
<feature type="transmembrane region" description="Helical" evidence="7">
    <location>
        <begin position="86"/>
        <end position="108"/>
    </location>
</feature>
<keyword evidence="6 7" id="KW-0472">Membrane</keyword>
<feature type="transmembrane region" description="Helical" evidence="7">
    <location>
        <begin position="115"/>
        <end position="139"/>
    </location>
</feature>
<keyword evidence="2 7" id="KW-0813">Transport</keyword>
<sequence length="297" mass="32400">MTAPAVAAPGPGRLARAAAAVATVAVVLVLLYPLLWILASSLRSAGEAATGLSLWPREFTWSNYTAGWSGVNGVGFGAFFRNSTVVAAGAVVGNVVTCLLAAFAFARLRFPLRRFWYAVVIGTLLLPQHVLMVPQYMLFRELGWLNTALPLIVPKLLATDSFFIFLIVQFLRSLPENYDEYARTDGASPLQLFRHVILPLSRPAITATAILTFIWTWNDFFPQLVYLPMVEDSTAPSGLHQYAIAGGLSAPGPMFAMCVLSLLPVLLFFVAFQRLLTSTSTTSGRMAAHLPRPRARR</sequence>
<protein>
    <submittedName>
        <fullName evidence="9">Sugar ABC transporter permease</fullName>
    </submittedName>
</protein>
<evidence type="ECO:0000256" key="7">
    <source>
        <dbReference type="RuleBase" id="RU363032"/>
    </source>
</evidence>
<feature type="transmembrane region" description="Helical" evidence="7">
    <location>
        <begin position="192"/>
        <end position="217"/>
    </location>
</feature>
<evidence type="ECO:0000256" key="2">
    <source>
        <dbReference type="ARBA" id="ARBA00022448"/>
    </source>
</evidence>
<keyword evidence="10" id="KW-1185">Reference proteome</keyword>
<proteinExistence type="inferred from homology"/>
<evidence type="ECO:0000256" key="5">
    <source>
        <dbReference type="ARBA" id="ARBA00022989"/>
    </source>
</evidence>
<evidence type="ECO:0000313" key="9">
    <source>
        <dbReference type="EMBL" id="GIG07156.1"/>
    </source>
</evidence>
<evidence type="ECO:0000256" key="1">
    <source>
        <dbReference type="ARBA" id="ARBA00004651"/>
    </source>
</evidence>
<keyword evidence="3" id="KW-1003">Cell membrane</keyword>
<comment type="caution">
    <text evidence="9">The sequence shown here is derived from an EMBL/GenBank/DDBJ whole genome shotgun (WGS) entry which is preliminary data.</text>
</comment>
<evidence type="ECO:0000313" key="10">
    <source>
        <dbReference type="Proteomes" id="UP000630887"/>
    </source>
</evidence>
<dbReference type="CDD" id="cd06261">
    <property type="entry name" value="TM_PBP2"/>
    <property type="match status" value="1"/>
</dbReference>
<evidence type="ECO:0000259" key="8">
    <source>
        <dbReference type="PROSITE" id="PS50928"/>
    </source>
</evidence>
<keyword evidence="5 7" id="KW-1133">Transmembrane helix</keyword>
<gene>
    <name evidence="9" type="ORF">Cco03nite_38560</name>
</gene>
<dbReference type="Pfam" id="PF00528">
    <property type="entry name" value="BPD_transp_1"/>
    <property type="match status" value="1"/>
</dbReference>
<feature type="transmembrane region" description="Helical" evidence="7">
    <location>
        <begin position="254"/>
        <end position="276"/>
    </location>
</feature>
<dbReference type="SUPFAM" id="SSF161098">
    <property type="entry name" value="MetI-like"/>
    <property type="match status" value="1"/>
</dbReference>
<comment type="subcellular location">
    <subcellularLocation>
        <location evidence="1 7">Cell membrane</location>
        <topology evidence="1 7">Multi-pass membrane protein</topology>
    </subcellularLocation>
</comment>
<name>A0A8J3P7J6_9ACTN</name>
<feature type="transmembrane region" description="Helical" evidence="7">
    <location>
        <begin position="17"/>
        <end position="38"/>
    </location>
</feature>
<dbReference type="Gene3D" id="1.10.3720.10">
    <property type="entry name" value="MetI-like"/>
    <property type="match status" value="1"/>
</dbReference>
<dbReference type="GO" id="GO:0005886">
    <property type="term" value="C:plasma membrane"/>
    <property type="evidence" value="ECO:0007669"/>
    <property type="project" value="UniProtKB-SubCell"/>
</dbReference>
<evidence type="ECO:0000256" key="6">
    <source>
        <dbReference type="ARBA" id="ARBA00023136"/>
    </source>
</evidence>
<dbReference type="InterPro" id="IPR035906">
    <property type="entry name" value="MetI-like_sf"/>
</dbReference>
<keyword evidence="4 7" id="KW-0812">Transmembrane</keyword>
<evidence type="ECO:0000256" key="3">
    <source>
        <dbReference type="ARBA" id="ARBA00022475"/>
    </source>
</evidence>
<dbReference type="EMBL" id="BONI01000031">
    <property type="protein sequence ID" value="GIG07156.1"/>
    <property type="molecule type" value="Genomic_DNA"/>
</dbReference>
<dbReference type="PROSITE" id="PS50928">
    <property type="entry name" value="ABC_TM1"/>
    <property type="match status" value="1"/>
</dbReference>
<evidence type="ECO:0000256" key="4">
    <source>
        <dbReference type="ARBA" id="ARBA00022692"/>
    </source>
</evidence>
<feature type="transmembrane region" description="Helical" evidence="7">
    <location>
        <begin position="151"/>
        <end position="171"/>
    </location>
</feature>
<dbReference type="RefSeq" id="WP_203693508.1">
    <property type="nucleotide sequence ID" value="NZ_BAAALC010000044.1"/>
</dbReference>
<dbReference type="InterPro" id="IPR000515">
    <property type="entry name" value="MetI-like"/>
</dbReference>
<comment type="similarity">
    <text evidence="7">Belongs to the binding-protein-dependent transport system permease family.</text>
</comment>
<organism evidence="9 10">
    <name type="scientific">Catellatospora coxensis</name>
    <dbReference type="NCBI Taxonomy" id="310354"/>
    <lineage>
        <taxon>Bacteria</taxon>
        <taxon>Bacillati</taxon>
        <taxon>Actinomycetota</taxon>
        <taxon>Actinomycetes</taxon>
        <taxon>Micromonosporales</taxon>
        <taxon>Micromonosporaceae</taxon>
        <taxon>Catellatospora</taxon>
    </lineage>
</organism>
<dbReference type="GO" id="GO:0055085">
    <property type="term" value="P:transmembrane transport"/>
    <property type="evidence" value="ECO:0007669"/>
    <property type="project" value="InterPro"/>
</dbReference>
<dbReference type="Proteomes" id="UP000630887">
    <property type="component" value="Unassembled WGS sequence"/>
</dbReference>
<dbReference type="PANTHER" id="PTHR43744:SF6">
    <property type="entry name" value="ABC TRANSPORTER PERMEASE PROTEIN YESQ-RELATED"/>
    <property type="match status" value="1"/>
</dbReference>
<accession>A0A8J3P7J6</accession>
<dbReference type="AlphaFoldDB" id="A0A8J3P7J6"/>
<dbReference type="PANTHER" id="PTHR43744">
    <property type="entry name" value="ABC TRANSPORTER PERMEASE PROTEIN MG189-RELATED-RELATED"/>
    <property type="match status" value="1"/>
</dbReference>
<reference evidence="9 10" key="1">
    <citation type="submission" date="2021-01" db="EMBL/GenBank/DDBJ databases">
        <title>Whole genome shotgun sequence of Catellatospora coxensis NBRC 107359.</title>
        <authorList>
            <person name="Komaki H."/>
            <person name="Tamura T."/>
        </authorList>
    </citation>
    <scope>NUCLEOTIDE SEQUENCE [LARGE SCALE GENOMIC DNA]</scope>
    <source>
        <strain evidence="9 10">NBRC 107359</strain>
    </source>
</reference>